<protein>
    <submittedName>
        <fullName evidence="4">Lytic murein transglycosylase</fullName>
    </submittedName>
</protein>
<evidence type="ECO:0000256" key="2">
    <source>
        <dbReference type="SAM" id="SignalP"/>
    </source>
</evidence>
<name>A0A832A4K7_9BACT</name>
<dbReference type="InterPro" id="IPR023346">
    <property type="entry name" value="Lysozyme-like_dom_sf"/>
</dbReference>
<feature type="domain" description="Transglycosylase SLT" evidence="3">
    <location>
        <begin position="43"/>
        <end position="269"/>
    </location>
</feature>
<evidence type="ECO:0000259" key="3">
    <source>
        <dbReference type="Pfam" id="PF13406"/>
    </source>
</evidence>
<dbReference type="PANTHER" id="PTHR30163">
    <property type="entry name" value="MEMBRANE-BOUND LYTIC MUREIN TRANSGLYCOSYLASE B"/>
    <property type="match status" value="1"/>
</dbReference>
<dbReference type="SUPFAM" id="SSF53955">
    <property type="entry name" value="Lysozyme-like"/>
    <property type="match status" value="1"/>
</dbReference>
<sequence>MVDRFVPWNRKKTSLSWAVAALLLWIAAEADGARAADPFVGVRKLLEAEGCPQPLVEMVFSDMGHPVYGNVALSMKIRESALNYDAFLEPSVLARARDFWNTHDEALHRIGTTTGVDPSVIVAILLVETRLGQNTGTHPVATTLATFALMLDPAERDRVWRMLPETDRVRWTRSRFDAKLQQRASWALRELRALVTLVEKGYTDAARWRGSYMAAVGWPQFLPSSLLHYGADGDGDGLVDLYSPPDAFASIARYLKANGWKNDAPWEQQEKVILRYNNSRPYAETILEAARRLRESRAAARGPAPEGAPVVEAPAARETSS</sequence>
<dbReference type="PANTHER" id="PTHR30163:SF9">
    <property type="entry name" value="MEMBRANE-BOUND LYTIC MUREIN TRANSGLYCOSYLASE B"/>
    <property type="match status" value="1"/>
</dbReference>
<reference evidence="4" key="1">
    <citation type="journal article" date="2020" name="mSystems">
        <title>Genome- and Community-Level Interaction Insights into Carbon Utilization and Element Cycling Functions of Hydrothermarchaeota in Hydrothermal Sediment.</title>
        <authorList>
            <person name="Zhou Z."/>
            <person name="Liu Y."/>
            <person name="Xu W."/>
            <person name="Pan J."/>
            <person name="Luo Z.H."/>
            <person name="Li M."/>
        </authorList>
    </citation>
    <scope>NUCLEOTIDE SEQUENCE [LARGE SCALE GENOMIC DNA]</scope>
    <source>
        <strain evidence="4">SpSt-456</strain>
    </source>
</reference>
<dbReference type="CDD" id="cd13399">
    <property type="entry name" value="Slt35-like"/>
    <property type="match status" value="1"/>
</dbReference>
<evidence type="ECO:0000256" key="1">
    <source>
        <dbReference type="SAM" id="MobiDB-lite"/>
    </source>
</evidence>
<dbReference type="Gene3D" id="1.10.530.10">
    <property type="match status" value="1"/>
</dbReference>
<dbReference type="Pfam" id="PF13406">
    <property type="entry name" value="SLT_2"/>
    <property type="match status" value="1"/>
</dbReference>
<proteinExistence type="predicted"/>
<feature type="compositionally biased region" description="Low complexity" evidence="1">
    <location>
        <begin position="299"/>
        <end position="321"/>
    </location>
</feature>
<feature type="signal peptide" evidence="2">
    <location>
        <begin position="1"/>
        <end position="30"/>
    </location>
</feature>
<dbReference type="GO" id="GO:0008933">
    <property type="term" value="F:peptidoglycan lytic transglycosylase activity"/>
    <property type="evidence" value="ECO:0007669"/>
    <property type="project" value="TreeGrafter"/>
</dbReference>
<organism evidence="4">
    <name type="scientific">Desulfacinum infernum</name>
    <dbReference type="NCBI Taxonomy" id="35837"/>
    <lineage>
        <taxon>Bacteria</taxon>
        <taxon>Pseudomonadati</taxon>
        <taxon>Thermodesulfobacteriota</taxon>
        <taxon>Syntrophobacteria</taxon>
        <taxon>Syntrophobacterales</taxon>
        <taxon>Syntrophobacteraceae</taxon>
        <taxon>Desulfacinum</taxon>
    </lineage>
</organism>
<comment type="caution">
    <text evidence="4">The sequence shown here is derived from an EMBL/GenBank/DDBJ whole genome shotgun (WGS) entry which is preliminary data.</text>
</comment>
<gene>
    <name evidence="4" type="ORF">ENS06_11205</name>
</gene>
<dbReference type="InterPro" id="IPR043426">
    <property type="entry name" value="MltB-like"/>
</dbReference>
<keyword evidence="2" id="KW-0732">Signal</keyword>
<feature type="region of interest" description="Disordered" evidence="1">
    <location>
        <begin position="297"/>
        <end position="321"/>
    </location>
</feature>
<accession>A0A832A4K7</accession>
<dbReference type="AlphaFoldDB" id="A0A832A4K7"/>
<dbReference type="EMBL" id="DSTK01000034">
    <property type="protein sequence ID" value="HFK97871.1"/>
    <property type="molecule type" value="Genomic_DNA"/>
</dbReference>
<feature type="chain" id="PRO_5032833827" evidence="2">
    <location>
        <begin position="31"/>
        <end position="321"/>
    </location>
</feature>
<evidence type="ECO:0000313" key="4">
    <source>
        <dbReference type="EMBL" id="HFK97871.1"/>
    </source>
</evidence>
<dbReference type="InterPro" id="IPR031304">
    <property type="entry name" value="SLT_2"/>
</dbReference>
<dbReference type="GO" id="GO:0009253">
    <property type="term" value="P:peptidoglycan catabolic process"/>
    <property type="evidence" value="ECO:0007669"/>
    <property type="project" value="TreeGrafter"/>
</dbReference>
<dbReference type="Gene3D" id="1.10.8.350">
    <property type="entry name" value="Bacterial muramidase"/>
    <property type="match status" value="1"/>
</dbReference>